<dbReference type="GO" id="GO:0005739">
    <property type="term" value="C:mitochondrion"/>
    <property type="evidence" value="ECO:0007669"/>
    <property type="project" value="InterPro"/>
</dbReference>
<reference evidence="2" key="2">
    <citation type="submission" date="2015-01" db="EMBL/GenBank/DDBJ databases">
        <title>Evolutionary Origins and Diversification of the Mycorrhizal Mutualists.</title>
        <authorList>
            <consortium name="DOE Joint Genome Institute"/>
            <consortium name="Mycorrhizal Genomics Consortium"/>
            <person name="Kohler A."/>
            <person name="Kuo A."/>
            <person name="Nagy L.G."/>
            <person name="Floudas D."/>
            <person name="Copeland A."/>
            <person name="Barry K.W."/>
            <person name="Cichocki N."/>
            <person name="Veneault-Fourrey C."/>
            <person name="LaButti K."/>
            <person name="Lindquist E.A."/>
            <person name="Lipzen A."/>
            <person name="Lundell T."/>
            <person name="Morin E."/>
            <person name="Murat C."/>
            <person name="Riley R."/>
            <person name="Ohm R."/>
            <person name="Sun H."/>
            <person name="Tunlid A."/>
            <person name="Henrissat B."/>
            <person name="Grigoriev I.V."/>
            <person name="Hibbett D.S."/>
            <person name="Martin F."/>
        </authorList>
    </citation>
    <scope>NUCLEOTIDE SEQUENCE [LARGE SCALE GENOMIC DNA]</scope>
    <source>
        <strain evidence="2">Marx 270</strain>
    </source>
</reference>
<evidence type="ECO:0000313" key="1">
    <source>
        <dbReference type="EMBL" id="KIO10153.1"/>
    </source>
</evidence>
<dbReference type="HOGENOM" id="CLU_188562_1_0_1"/>
<dbReference type="InParanoid" id="A0A0C3JLW2"/>
<dbReference type="PANTHER" id="PTHR34561">
    <property type="entry name" value="NADH DEHYDROGENASE [UBIQUINONE] 1 ALPHA SUBCOMPLEX ASSEMBLY FACTOR 8"/>
    <property type="match status" value="1"/>
</dbReference>
<dbReference type="InterPro" id="IPR034595">
    <property type="entry name" value="NDUFAF8"/>
</dbReference>
<name>A0A0C3JLW2_PISTI</name>
<reference evidence="1 2" key="1">
    <citation type="submission" date="2014-04" db="EMBL/GenBank/DDBJ databases">
        <authorList>
            <consortium name="DOE Joint Genome Institute"/>
            <person name="Kuo A."/>
            <person name="Kohler A."/>
            <person name="Costa M.D."/>
            <person name="Nagy L.G."/>
            <person name="Floudas D."/>
            <person name="Copeland A."/>
            <person name="Barry K.W."/>
            <person name="Cichocki N."/>
            <person name="Veneault-Fourrey C."/>
            <person name="LaButti K."/>
            <person name="Lindquist E.A."/>
            <person name="Lipzen A."/>
            <person name="Lundell T."/>
            <person name="Morin E."/>
            <person name="Murat C."/>
            <person name="Sun H."/>
            <person name="Tunlid A."/>
            <person name="Henrissat B."/>
            <person name="Grigoriev I.V."/>
            <person name="Hibbett D.S."/>
            <person name="Martin F."/>
            <person name="Nordberg H.P."/>
            <person name="Cantor M.N."/>
            <person name="Hua S.X."/>
        </authorList>
    </citation>
    <scope>NUCLEOTIDE SEQUENCE [LARGE SCALE GENOMIC DNA]</scope>
    <source>
        <strain evidence="1 2">Marx 270</strain>
    </source>
</reference>
<dbReference type="AlphaFoldDB" id="A0A0C3JLW2"/>
<dbReference type="GO" id="GO:0032981">
    <property type="term" value="P:mitochondrial respiratory chain complex I assembly"/>
    <property type="evidence" value="ECO:0007669"/>
    <property type="project" value="InterPro"/>
</dbReference>
<dbReference type="EMBL" id="KN831953">
    <property type="protein sequence ID" value="KIO10153.1"/>
    <property type="molecule type" value="Genomic_DNA"/>
</dbReference>
<dbReference type="OrthoDB" id="3821113at2759"/>
<organism evidence="1 2">
    <name type="scientific">Pisolithus tinctorius Marx 270</name>
    <dbReference type="NCBI Taxonomy" id="870435"/>
    <lineage>
        <taxon>Eukaryota</taxon>
        <taxon>Fungi</taxon>
        <taxon>Dikarya</taxon>
        <taxon>Basidiomycota</taxon>
        <taxon>Agaricomycotina</taxon>
        <taxon>Agaricomycetes</taxon>
        <taxon>Agaricomycetidae</taxon>
        <taxon>Boletales</taxon>
        <taxon>Sclerodermatineae</taxon>
        <taxon>Pisolithaceae</taxon>
        <taxon>Pisolithus</taxon>
    </lineage>
</organism>
<keyword evidence="2" id="KW-1185">Reference proteome</keyword>
<protein>
    <recommendedName>
        <fullName evidence="3">IMS import disulfide relay-system CHCH-CHCH-like Cx9C domain-containing protein</fullName>
    </recommendedName>
</protein>
<gene>
    <name evidence="1" type="ORF">M404DRAFT_130844</name>
</gene>
<evidence type="ECO:0000313" key="2">
    <source>
        <dbReference type="Proteomes" id="UP000054217"/>
    </source>
</evidence>
<sequence>MQTQSDKVATPLRRLAIHSTTTCSAEATAYGKCILSTYLDVRKDTCKQEFEKFGQCLRQAVGS</sequence>
<dbReference type="PROSITE" id="PS51808">
    <property type="entry name" value="CHCH"/>
    <property type="match status" value="1"/>
</dbReference>
<evidence type="ECO:0008006" key="3">
    <source>
        <dbReference type="Google" id="ProtNLM"/>
    </source>
</evidence>
<proteinExistence type="predicted"/>
<dbReference type="PANTHER" id="PTHR34561:SF1">
    <property type="entry name" value="NADH DEHYDROGENASE [UBIQUINONE] 1 ALPHA SUBCOMPLEX ASSEMBLY FACTOR 8"/>
    <property type="match status" value="1"/>
</dbReference>
<accession>A0A0C3JLW2</accession>
<dbReference type="Proteomes" id="UP000054217">
    <property type="component" value="Unassembled WGS sequence"/>
</dbReference>